<name>A0A1I3Q793_9BACL</name>
<keyword evidence="2" id="KW-1185">Reference proteome</keyword>
<organism evidence="1 2">
    <name type="scientific">Thermoflavimicrobium dichotomicum</name>
    <dbReference type="NCBI Taxonomy" id="46223"/>
    <lineage>
        <taxon>Bacteria</taxon>
        <taxon>Bacillati</taxon>
        <taxon>Bacillota</taxon>
        <taxon>Bacilli</taxon>
        <taxon>Bacillales</taxon>
        <taxon>Thermoactinomycetaceae</taxon>
        <taxon>Thermoflavimicrobium</taxon>
    </lineage>
</organism>
<proteinExistence type="predicted"/>
<reference evidence="1 2" key="1">
    <citation type="submission" date="2016-10" db="EMBL/GenBank/DDBJ databases">
        <authorList>
            <person name="de Groot N.N."/>
        </authorList>
    </citation>
    <scope>NUCLEOTIDE SEQUENCE [LARGE SCALE GENOMIC DNA]</scope>
    <source>
        <strain evidence="1 2">DSM 44778</strain>
    </source>
</reference>
<evidence type="ECO:0008006" key="3">
    <source>
        <dbReference type="Google" id="ProtNLM"/>
    </source>
</evidence>
<dbReference type="RefSeq" id="WP_093229587.1">
    <property type="nucleotide sequence ID" value="NZ_FORR01000007.1"/>
</dbReference>
<dbReference type="InterPro" id="IPR025177">
    <property type="entry name" value="MciZ"/>
</dbReference>
<evidence type="ECO:0000313" key="1">
    <source>
        <dbReference type="EMBL" id="SFJ29267.1"/>
    </source>
</evidence>
<dbReference type="OrthoDB" id="2990038at2"/>
<dbReference type="STRING" id="46223.SAMN05421852_10727"/>
<sequence length="59" mass="6992">MQIHFGASNCLLVGKAWEIRSRLREWARHPLTVQEFLSRQPSVYLSKTNEHTIYSHDRP</sequence>
<dbReference type="EMBL" id="FORR01000007">
    <property type="protein sequence ID" value="SFJ29267.1"/>
    <property type="molecule type" value="Genomic_DNA"/>
</dbReference>
<gene>
    <name evidence="1" type="ORF">SAMN05421852_10727</name>
</gene>
<protein>
    <recommendedName>
        <fullName evidence="3">Z-ring formation inhibitor MciZ</fullName>
    </recommendedName>
</protein>
<accession>A0A1I3Q793</accession>
<evidence type="ECO:0000313" key="2">
    <source>
        <dbReference type="Proteomes" id="UP000199545"/>
    </source>
</evidence>
<dbReference type="AlphaFoldDB" id="A0A1I3Q793"/>
<dbReference type="Pfam" id="PF13072">
    <property type="entry name" value="MciZ"/>
    <property type="match status" value="1"/>
</dbReference>
<dbReference type="Proteomes" id="UP000199545">
    <property type="component" value="Unassembled WGS sequence"/>
</dbReference>